<dbReference type="PANTHER" id="PTHR32305">
    <property type="match status" value="1"/>
</dbReference>
<comment type="caution">
    <text evidence="1">The sequence shown here is derived from an EMBL/GenBank/DDBJ whole genome shotgun (WGS) entry which is preliminary data.</text>
</comment>
<dbReference type="NCBIfam" id="TIGR03696">
    <property type="entry name" value="Rhs_assc_core"/>
    <property type="match status" value="1"/>
</dbReference>
<reference evidence="1 2" key="1">
    <citation type="submission" date="2024-07" db="EMBL/GenBank/DDBJ databases">
        <title>Luteimonas salilacus sp. nov., isolated from the shore soil of Salt Lake in Tibet of China.</title>
        <authorList>
            <person name="Zhang X."/>
            <person name="Li A."/>
        </authorList>
    </citation>
    <scope>NUCLEOTIDE SEQUENCE [LARGE SCALE GENOMIC DNA]</scope>
    <source>
        <strain evidence="1 2">B3-2-R+30</strain>
    </source>
</reference>
<keyword evidence="2" id="KW-1185">Reference proteome</keyword>
<organism evidence="1 2">
    <name type="scientific">Luteimonas salinilitoris</name>
    <dbReference type="NCBI Taxonomy" id="3237697"/>
    <lineage>
        <taxon>Bacteria</taxon>
        <taxon>Pseudomonadati</taxon>
        <taxon>Pseudomonadota</taxon>
        <taxon>Gammaproteobacteria</taxon>
        <taxon>Lysobacterales</taxon>
        <taxon>Lysobacteraceae</taxon>
        <taxon>Luteimonas</taxon>
    </lineage>
</organism>
<evidence type="ECO:0000313" key="1">
    <source>
        <dbReference type="EMBL" id="MEZ0473538.1"/>
    </source>
</evidence>
<name>A0ABV4HMW3_9GAMM</name>
<dbReference type="Proteomes" id="UP001566331">
    <property type="component" value="Unassembled WGS sequence"/>
</dbReference>
<dbReference type="InterPro" id="IPR050708">
    <property type="entry name" value="T6SS_VgrG/RHS"/>
</dbReference>
<dbReference type="RefSeq" id="WP_370562293.1">
    <property type="nucleotide sequence ID" value="NZ_JBFWIB010000001.1"/>
</dbReference>
<accession>A0ABV4HMW3</accession>
<dbReference type="Gene3D" id="2.180.10.10">
    <property type="entry name" value="RHS repeat-associated core"/>
    <property type="match status" value="1"/>
</dbReference>
<sequence length="544" mass="59557">MTGVSYHPNGMVKQFTNNNGVVHTTAQNVRGLPSRIRDAGTNVYVDEGYDYDGNGNVAAISDGRAGHRSDRTMQYDALDRLTQVVSPMFGTAAYEYDLFDNLKRVRVGATAMRPARDHTYQYNAQNRLNRIVNTSGGAEVTSLSYDNRGNVAARTGASFSFDSGNRLRSANQNGTASSYVYDGHGRRVRDVTGASKYSQYNVNGQLMYVNSLRSNQREWHIYLGSRLVAIRQQNTSTGSTATQYQHLDALGSVVARSNSGSAIYSEYEPYGALSNRANHDRPAYTGHVQDAATGLTYMQQRYYDPQLGLFLSVDPVTALSNPVGQFHRYRYANNNPYKFVDPDGRRACGKDWDCRMAQHNGGVSFSRGELNAARKNPDRFISRLNDIPNSQRTEQGSGRYFARSAMPVTIATGREVGADIVNRGAGGKPFSVVNFVLGDPARGDGSGSVTQGQKYNGLGVRVAIAHTHPINNAFSGWRGCHCNGGWRGGFIRGDLERALSADANAYLATPNGALMRFDLQSMKEDVARSPDAYISASSYFSISP</sequence>
<proteinExistence type="predicted"/>
<dbReference type="PANTHER" id="PTHR32305:SF15">
    <property type="entry name" value="PROTEIN RHSA-RELATED"/>
    <property type="match status" value="1"/>
</dbReference>
<gene>
    <name evidence="1" type="ORF">AB6713_02770</name>
</gene>
<dbReference type="InterPro" id="IPR022385">
    <property type="entry name" value="Rhs_assc_core"/>
</dbReference>
<protein>
    <submittedName>
        <fullName evidence="1">RHS repeat domain-containing protein</fullName>
    </submittedName>
</protein>
<evidence type="ECO:0000313" key="2">
    <source>
        <dbReference type="Proteomes" id="UP001566331"/>
    </source>
</evidence>
<dbReference type="EMBL" id="JBFWIC010000002">
    <property type="protein sequence ID" value="MEZ0473538.1"/>
    <property type="molecule type" value="Genomic_DNA"/>
</dbReference>